<evidence type="ECO:0000313" key="1">
    <source>
        <dbReference type="EMBL" id="MBH5144226.1"/>
    </source>
</evidence>
<sequence length="168" mass="19083">MLKFLRKRARPTPYLPVPAHDRPSTVSESEHQRCRNILFGIPAPEPFAQPDDEERELWRTGKLVPWYITCRLDGGRHNGPEVDIACHAEEPAVDNWELGRLYPNWGQTVALARLLNVRVRNLTHPEAHPHHQPERPVRRPGRHIAILSFEPSAVQAVCGGLHATEGDN</sequence>
<gene>
    <name evidence="1" type="ORF">I3517_16540</name>
</gene>
<comment type="caution">
    <text evidence="1">The sequence shown here is derived from an EMBL/GenBank/DDBJ whole genome shotgun (WGS) entry which is preliminary data.</text>
</comment>
<reference evidence="1 2" key="1">
    <citation type="submission" date="2020-12" db="EMBL/GenBank/DDBJ databases">
        <title>Draft genome sequence of furan degrading bacterial strain FUR100.</title>
        <authorList>
            <person name="Woiski C."/>
        </authorList>
    </citation>
    <scope>NUCLEOTIDE SEQUENCE [LARGE SCALE GENOMIC DNA]</scope>
    <source>
        <strain evidence="1 2">FUR100</strain>
    </source>
</reference>
<name>A0A8I1D7N0_RHOER</name>
<evidence type="ECO:0000313" key="2">
    <source>
        <dbReference type="Proteomes" id="UP000627573"/>
    </source>
</evidence>
<organism evidence="1 2">
    <name type="scientific">Rhodococcus erythropolis</name>
    <name type="common">Arthrobacter picolinophilus</name>
    <dbReference type="NCBI Taxonomy" id="1833"/>
    <lineage>
        <taxon>Bacteria</taxon>
        <taxon>Bacillati</taxon>
        <taxon>Actinomycetota</taxon>
        <taxon>Actinomycetes</taxon>
        <taxon>Mycobacteriales</taxon>
        <taxon>Nocardiaceae</taxon>
        <taxon>Rhodococcus</taxon>
        <taxon>Rhodococcus erythropolis group</taxon>
    </lineage>
</organism>
<dbReference type="AlphaFoldDB" id="A0A8I1D7N0"/>
<dbReference type="EMBL" id="JAECSB010000057">
    <property type="protein sequence ID" value="MBH5144226.1"/>
    <property type="molecule type" value="Genomic_DNA"/>
</dbReference>
<protein>
    <submittedName>
        <fullName evidence="1">Uncharacterized protein</fullName>
    </submittedName>
</protein>
<accession>A0A8I1D7N0</accession>
<dbReference type="Proteomes" id="UP000627573">
    <property type="component" value="Unassembled WGS sequence"/>
</dbReference>
<keyword evidence="2" id="KW-1185">Reference proteome</keyword>
<proteinExistence type="predicted"/>